<protein>
    <submittedName>
        <fullName evidence="2">Uncharacterized protein</fullName>
    </submittedName>
</protein>
<feature type="region of interest" description="Disordered" evidence="1">
    <location>
        <begin position="540"/>
        <end position="643"/>
    </location>
</feature>
<name>A0A8J5UKR4_9ASCO</name>
<sequence length="643" mass="76298">MLSNVLRRKSHEESVCQLYKQLLRQSNKLKKIDPSILASHINHQNPQQFLKHTAFELRFNLKEQFRSPITNELELSEKLISAIQLNQILDQTITSNQWDELFKFRDQQRTQTITHQKHTSSRLARQVEILAHQGKTLRGLEMRLHYQSTKNAKHKSSTQSHNKTPSQQFIINSEERNRQRLNQAREQIGAYCHTVLNNHLRNLQADQEIPNPNLLPYTPEKLQTKGDQYYAYNFEDRTTKRAVSEAYDKEYLYGIVIPGLEYDINYKYNFNKIKKIINEKGPWVVRANKATVAGIPFLKLPHWNSDKITLARFIRRYILAMRIMYAWEAVGSIDGEKLQRDGSFHIRGSGGFGSEGRMFPRAYYEELVEGEIMYEGLLQIEENKMKDGNENVKINFRGLEKEWYGPLEESSLFVKEQVDNLFKDIDEYKGEEFEEKRARYQKEMFRMYERKLSKYEKLLEDLSKFKVHKHSEIVSPPCTVSIRKKLKARDLQGILPRVDRIGKGKTLGDFLQHNELYDYQYGYGFTKRFRFKETPSTKLIEDTEGNDRYIPPRSDRNPRDRVISNRSDRSPTDRPAKNYSSDRPPRDCTLRDNTRQSRDRADRDSFRQPRDRRDKDNSRQPRDRTDRDNSRHPRDRANYTRRP</sequence>
<dbReference type="Proteomes" id="UP000694255">
    <property type="component" value="Unassembled WGS sequence"/>
</dbReference>
<evidence type="ECO:0000313" key="3">
    <source>
        <dbReference type="Proteomes" id="UP000694255"/>
    </source>
</evidence>
<gene>
    <name evidence="2" type="ORF">J8A68_000834</name>
</gene>
<comment type="caution">
    <text evidence="2">The sequence shown here is derived from an EMBL/GenBank/DDBJ whole genome shotgun (WGS) entry which is preliminary data.</text>
</comment>
<accession>A0A8J5UKR4</accession>
<dbReference type="OrthoDB" id="4074633at2759"/>
<dbReference type="RefSeq" id="XP_049265860.1">
    <property type="nucleotide sequence ID" value="XM_049410551.1"/>
</dbReference>
<dbReference type="GeneID" id="73467635"/>
<reference evidence="2 3" key="1">
    <citation type="journal article" date="2021" name="DNA Res.">
        <title>Genome analysis of Candida subhashii reveals its hybrid nature and dual mitochondrial genome conformations.</title>
        <authorList>
            <person name="Mixao V."/>
            <person name="Hegedusova E."/>
            <person name="Saus E."/>
            <person name="Pryszcz L.P."/>
            <person name="Cillingova A."/>
            <person name="Nosek J."/>
            <person name="Gabaldon T."/>
        </authorList>
    </citation>
    <scope>NUCLEOTIDE SEQUENCE [LARGE SCALE GENOMIC DNA]</scope>
    <source>
        <strain evidence="2 3">CBS 10753</strain>
    </source>
</reference>
<evidence type="ECO:0000313" key="2">
    <source>
        <dbReference type="EMBL" id="KAG7665628.1"/>
    </source>
</evidence>
<proteinExistence type="predicted"/>
<feature type="compositionally biased region" description="Basic and acidic residues" evidence="1">
    <location>
        <begin position="553"/>
        <end position="576"/>
    </location>
</feature>
<organism evidence="2 3">
    <name type="scientific">[Candida] subhashii</name>
    <dbReference type="NCBI Taxonomy" id="561895"/>
    <lineage>
        <taxon>Eukaryota</taxon>
        <taxon>Fungi</taxon>
        <taxon>Dikarya</taxon>
        <taxon>Ascomycota</taxon>
        <taxon>Saccharomycotina</taxon>
        <taxon>Pichiomycetes</taxon>
        <taxon>Debaryomycetaceae</taxon>
        <taxon>Spathaspora</taxon>
    </lineage>
</organism>
<evidence type="ECO:0000256" key="1">
    <source>
        <dbReference type="SAM" id="MobiDB-lite"/>
    </source>
</evidence>
<dbReference type="EMBL" id="JAGSYN010000048">
    <property type="protein sequence ID" value="KAG7665628.1"/>
    <property type="molecule type" value="Genomic_DNA"/>
</dbReference>
<feature type="compositionally biased region" description="Basic and acidic residues" evidence="1">
    <location>
        <begin position="583"/>
        <end position="643"/>
    </location>
</feature>
<dbReference type="AlphaFoldDB" id="A0A8J5UKR4"/>
<keyword evidence="3" id="KW-1185">Reference proteome</keyword>